<accession>A0AAU9JHL4</accession>
<keyword evidence="1" id="KW-0175">Coiled coil</keyword>
<dbReference type="Proteomes" id="UP001162131">
    <property type="component" value="Unassembled WGS sequence"/>
</dbReference>
<dbReference type="EMBL" id="CAJZBQ010000038">
    <property type="protein sequence ID" value="CAG9325451.1"/>
    <property type="molecule type" value="Genomic_DNA"/>
</dbReference>
<feature type="region of interest" description="Disordered" evidence="2">
    <location>
        <begin position="1"/>
        <end position="25"/>
    </location>
</feature>
<evidence type="ECO:0000256" key="2">
    <source>
        <dbReference type="SAM" id="MobiDB-lite"/>
    </source>
</evidence>
<feature type="coiled-coil region" evidence="1">
    <location>
        <begin position="75"/>
        <end position="241"/>
    </location>
</feature>
<sequence>MDFYKKKHRYSVDSTKKPPKSNFISSAYPTNENRYKYLKEKDWEEMIKNLNQRLINEEYLKSSYENIARERSIEIGALKQEIANLDASLKEANKKIDEMKLMQRNTDTAMARIIEDGKLKLKTSELEAAQSKERNKELEELLKSHYDQNLTLFNENKELRKKLEENNSHYLEEKSELIEKIKELELSNMIAQKRIEQYINSECRSASPFTSCRRKAKRESITELKSEIEKLKLKCQNEVTNNNLLRDIIKSNVERKKEPETIEDRLKSSEMKIKELESLVLSSQFLSQEEDRSHLASTGSLLRKNVRSSLSPTQSPRNSFYKTRKPVYSKPKNSMK</sequence>
<feature type="region of interest" description="Disordered" evidence="2">
    <location>
        <begin position="296"/>
        <end position="336"/>
    </location>
</feature>
<gene>
    <name evidence="3" type="ORF">BSTOLATCC_MIC38705</name>
</gene>
<protein>
    <submittedName>
        <fullName evidence="3">Uncharacterized protein</fullName>
    </submittedName>
</protein>
<dbReference type="AlphaFoldDB" id="A0AAU9JHL4"/>
<evidence type="ECO:0000256" key="1">
    <source>
        <dbReference type="SAM" id="Coils"/>
    </source>
</evidence>
<comment type="caution">
    <text evidence="3">The sequence shown here is derived from an EMBL/GenBank/DDBJ whole genome shotgun (WGS) entry which is preliminary data.</text>
</comment>
<feature type="compositionally biased region" description="Polar residues" evidence="2">
    <location>
        <begin position="307"/>
        <end position="321"/>
    </location>
</feature>
<feature type="compositionally biased region" description="Basic residues" evidence="2">
    <location>
        <begin position="322"/>
        <end position="336"/>
    </location>
</feature>
<organism evidence="3 4">
    <name type="scientific">Blepharisma stoltei</name>
    <dbReference type="NCBI Taxonomy" id="1481888"/>
    <lineage>
        <taxon>Eukaryota</taxon>
        <taxon>Sar</taxon>
        <taxon>Alveolata</taxon>
        <taxon>Ciliophora</taxon>
        <taxon>Postciliodesmatophora</taxon>
        <taxon>Heterotrichea</taxon>
        <taxon>Heterotrichida</taxon>
        <taxon>Blepharismidae</taxon>
        <taxon>Blepharisma</taxon>
    </lineage>
</organism>
<name>A0AAU9JHL4_9CILI</name>
<proteinExistence type="predicted"/>
<keyword evidence="4" id="KW-1185">Reference proteome</keyword>
<evidence type="ECO:0000313" key="3">
    <source>
        <dbReference type="EMBL" id="CAG9325451.1"/>
    </source>
</evidence>
<reference evidence="3" key="1">
    <citation type="submission" date="2021-09" db="EMBL/GenBank/DDBJ databases">
        <authorList>
            <consortium name="AG Swart"/>
            <person name="Singh M."/>
            <person name="Singh A."/>
            <person name="Seah K."/>
            <person name="Emmerich C."/>
        </authorList>
    </citation>
    <scope>NUCLEOTIDE SEQUENCE</scope>
    <source>
        <strain evidence="3">ATCC30299</strain>
    </source>
</reference>
<evidence type="ECO:0000313" key="4">
    <source>
        <dbReference type="Proteomes" id="UP001162131"/>
    </source>
</evidence>